<dbReference type="PANTHER" id="PTHR34115">
    <property type="entry name" value="PROTEIN, PUTATIVE-RELATED"/>
    <property type="match status" value="1"/>
</dbReference>
<keyword evidence="1" id="KW-0472">Membrane</keyword>
<dbReference type="InterPro" id="IPR053258">
    <property type="entry name" value="Ca-permeable_cation_channel"/>
</dbReference>
<reference evidence="2 3" key="1">
    <citation type="submission" date="2024-01" db="EMBL/GenBank/DDBJ databases">
        <title>The genomes of 5 underutilized Papilionoideae crops provide insights into root nodulation and disease resistance.</title>
        <authorList>
            <person name="Yuan L."/>
        </authorList>
    </citation>
    <scope>NUCLEOTIDE SEQUENCE [LARGE SCALE GENOMIC DNA]</scope>
    <source>
        <strain evidence="2">LY-2023</strain>
        <tissue evidence="2">Leaf</tissue>
    </source>
</reference>
<protein>
    <submittedName>
        <fullName evidence="2">Uncharacterized protein</fullName>
    </submittedName>
</protein>
<keyword evidence="3" id="KW-1185">Reference proteome</keyword>
<gene>
    <name evidence="2" type="ORF">RJT34_29120</name>
</gene>
<evidence type="ECO:0000256" key="1">
    <source>
        <dbReference type="SAM" id="Phobius"/>
    </source>
</evidence>
<dbReference type="EMBL" id="JAYKXN010000007">
    <property type="protein sequence ID" value="KAK7272494.1"/>
    <property type="molecule type" value="Genomic_DNA"/>
</dbReference>
<name>A0AAN9FBR7_CLITE</name>
<dbReference type="AlphaFoldDB" id="A0AAN9FBR7"/>
<sequence length="156" mass="18132">MEESLLREEEVNRLRESQEIFDKFFKWLFGVIALKNTDMGDALFKRHPNIMMLMVLMIVLYFLVWLLGTMLPCRGIILLMILVFIMLLIAAVSSVLILTIISSRLACLAVTLWVAVLPLIAYHCYKEFHKLVVCAISEIIKLLIESFRVQRTRFPL</sequence>
<accession>A0AAN9FBR7</accession>
<keyword evidence="1" id="KW-0812">Transmembrane</keyword>
<feature type="transmembrane region" description="Helical" evidence="1">
    <location>
        <begin position="105"/>
        <end position="122"/>
    </location>
</feature>
<evidence type="ECO:0000313" key="3">
    <source>
        <dbReference type="Proteomes" id="UP001359559"/>
    </source>
</evidence>
<proteinExistence type="predicted"/>
<evidence type="ECO:0000313" key="2">
    <source>
        <dbReference type="EMBL" id="KAK7272494.1"/>
    </source>
</evidence>
<keyword evidence="1" id="KW-1133">Transmembrane helix</keyword>
<feature type="transmembrane region" description="Helical" evidence="1">
    <location>
        <begin position="50"/>
        <end position="70"/>
    </location>
</feature>
<comment type="caution">
    <text evidence="2">The sequence shown here is derived from an EMBL/GenBank/DDBJ whole genome shotgun (WGS) entry which is preliminary data.</text>
</comment>
<feature type="transmembrane region" description="Helical" evidence="1">
    <location>
        <begin position="76"/>
        <end position="98"/>
    </location>
</feature>
<dbReference type="PANTHER" id="PTHR34115:SF16">
    <property type="entry name" value="PROTEIN, PUTATIVE-RELATED"/>
    <property type="match status" value="1"/>
</dbReference>
<organism evidence="2 3">
    <name type="scientific">Clitoria ternatea</name>
    <name type="common">Butterfly pea</name>
    <dbReference type="NCBI Taxonomy" id="43366"/>
    <lineage>
        <taxon>Eukaryota</taxon>
        <taxon>Viridiplantae</taxon>
        <taxon>Streptophyta</taxon>
        <taxon>Embryophyta</taxon>
        <taxon>Tracheophyta</taxon>
        <taxon>Spermatophyta</taxon>
        <taxon>Magnoliopsida</taxon>
        <taxon>eudicotyledons</taxon>
        <taxon>Gunneridae</taxon>
        <taxon>Pentapetalae</taxon>
        <taxon>rosids</taxon>
        <taxon>fabids</taxon>
        <taxon>Fabales</taxon>
        <taxon>Fabaceae</taxon>
        <taxon>Papilionoideae</taxon>
        <taxon>50 kb inversion clade</taxon>
        <taxon>NPAAA clade</taxon>
        <taxon>indigoferoid/millettioid clade</taxon>
        <taxon>Phaseoleae</taxon>
        <taxon>Clitoria</taxon>
    </lineage>
</organism>
<dbReference type="Proteomes" id="UP001359559">
    <property type="component" value="Unassembled WGS sequence"/>
</dbReference>